<reference evidence="4 5" key="1">
    <citation type="submission" date="2016-06" db="EMBL/GenBank/DDBJ databases">
        <authorList>
            <person name="Olsen C.W."/>
            <person name="Carey S."/>
            <person name="Hinshaw L."/>
            <person name="Karasin A.I."/>
        </authorList>
    </citation>
    <scope>NUCLEOTIDE SEQUENCE [LARGE SCALE GENOMIC DNA]</scope>
    <source>
        <strain evidence="4 5">LZ-22</strain>
    </source>
</reference>
<keyword evidence="2" id="KW-0804">Transcription</keyword>
<accession>A0A1G6GUX9</accession>
<name>A0A1G6GUX9_9ACTN</name>
<evidence type="ECO:0000313" key="4">
    <source>
        <dbReference type="EMBL" id="SDB85754.1"/>
    </source>
</evidence>
<keyword evidence="1" id="KW-0805">Transcription regulation</keyword>
<gene>
    <name evidence="4" type="ORF">GA0111570_105102</name>
</gene>
<organism evidence="4 5">
    <name type="scientific">Raineyella antarctica</name>
    <dbReference type="NCBI Taxonomy" id="1577474"/>
    <lineage>
        <taxon>Bacteria</taxon>
        <taxon>Bacillati</taxon>
        <taxon>Actinomycetota</taxon>
        <taxon>Actinomycetes</taxon>
        <taxon>Propionibacteriales</taxon>
        <taxon>Propionibacteriaceae</taxon>
        <taxon>Raineyella</taxon>
    </lineage>
</organism>
<dbReference type="Gene3D" id="1.10.10.1320">
    <property type="entry name" value="Anti-sigma factor, zinc-finger domain"/>
    <property type="match status" value="1"/>
</dbReference>
<keyword evidence="5" id="KW-1185">Reference proteome</keyword>
<dbReference type="Pfam" id="PF13490">
    <property type="entry name" value="zf-HC2"/>
    <property type="match status" value="1"/>
</dbReference>
<sequence>MDCGRTRELVCACVDEELDPQLSEEVRTHLAQCPSCADLYRVQRTVKALLHRSCSEDTVAPAGLRERVWASVLAQCHRPGETSVTVNTTQTTISTTTASGVLVRRTLFTGTVVRATYRGPATPGGAEDQRD</sequence>
<evidence type="ECO:0000259" key="3">
    <source>
        <dbReference type="Pfam" id="PF13490"/>
    </source>
</evidence>
<dbReference type="AlphaFoldDB" id="A0A1G6GUX9"/>
<dbReference type="EMBL" id="FMYF01000005">
    <property type="protein sequence ID" value="SDB85754.1"/>
    <property type="molecule type" value="Genomic_DNA"/>
</dbReference>
<evidence type="ECO:0000256" key="1">
    <source>
        <dbReference type="ARBA" id="ARBA00023015"/>
    </source>
</evidence>
<evidence type="ECO:0000313" key="5">
    <source>
        <dbReference type="Proteomes" id="UP000199086"/>
    </source>
</evidence>
<evidence type="ECO:0000256" key="2">
    <source>
        <dbReference type="ARBA" id="ARBA00023163"/>
    </source>
</evidence>
<proteinExistence type="predicted"/>
<dbReference type="InterPro" id="IPR041916">
    <property type="entry name" value="Anti_sigma_zinc_sf"/>
</dbReference>
<feature type="domain" description="Putative zinc-finger" evidence="3">
    <location>
        <begin position="3"/>
        <end position="37"/>
    </location>
</feature>
<dbReference type="Proteomes" id="UP000199086">
    <property type="component" value="Unassembled WGS sequence"/>
</dbReference>
<protein>
    <submittedName>
        <fullName evidence="4">Mycothiol system anti-sigma-R factor</fullName>
    </submittedName>
</protein>
<dbReference type="InterPro" id="IPR027383">
    <property type="entry name" value="Znf_put"/>
</dbReference>
<dbReference type="RefSeq" id="WP_425438621.1">
    <property type="nucleotide sequence ID" value="NZ_FMYF01000005.1"/>
</dbReference>
<dbReference type="STRING" id="1577474.GA0111570_105102"/>